<sequence>MAGSGRTQGRIQGRTQGQGRRQGASRRTAGSDGEGRGRLLRWYGSGVATGLLASFLVYLATLPGKPGMEAPAATAAAGSDAAAQPRYEFFEVLPRQTIEVDVDPAEVAAQRGTGDEAVYLLQAGSFRRAEDADQRRAELLLLGLEPRVEETKGSNGRWYRVLLGPFPSRSRMAAARSLTAQQNIDTLLMRRGA</sequence>
<keyword evidence="4" id="KW-0131">Cell cycle</keyword>
<dbReference type="GO" id="GO:0030428">
    <property type="term" value="C:cell septum"/>
    <property type="evidence" value="ECO:0007669"/>
    <property type="project" value="TreeGrafter"/>
</dbReference>
<gene>
    <name evidence="4" type="ORF">HRUBRA_02267</name>
</gene>
<dbReference type="RefSeq" id="WP_084592679.1">
    <property type="nucleotide sequence ID" value="NZ_KN234811.1"/>
</dbReference>
<dbReference type="InterPro" id="IPR007730">
    <property type="entry name" value="SPOR-like_dom"/>
</dbReference>
<dbReference type="EMBL" id="AUVB01000067">
    <property type="protein sequence ID" value="KGE03150.1"/>
    <property type="molecule type" value="Genomic_DNA"/>
</dbReference>
<keyword evidence="5" id="KW-1185">Reference proteome</keyword>
<protein>
    <submittedName>
        <fullName evidence="4">Cell division protein</fullName>
    </submittedName>
</protein>
<comment type="caution">
    <text evidence="4">The sequence shown here is derived from an EMBL/GenBank/DDBJ whole genome shotgun (WGS) entry which is preliminary data.</text>
</comment>
<dbReference type="PANTHER" id="PTHR38687:SF1">
    <property type="entry name" value="CELL DIVISION PROTEIN DEDD"/>
    <property type="match status" value="1"/>
</dbReference>
<keyword evidence="2" id="KW-1133">Transmembrane helix</keyword>
<keyword evidence="4" id="KW-0132">Cell division</keyword>
<feature type="compositionally biased region" description="Low complexity" evidence="1">
    <location>
        <begin position="1"/>
        <end position="31"/>
    </location>
</feature>
<reference evidence="4 5" key="1">
    <citation type="journal article" date="2014" name="Genome Announc.">
        <title>Genome Sequence of Gammaproteobacterial Pseudohaliea rubra Type Strain DSM 19751, Isolated from Coastal Seawater of the Mediterranean Sea.</title>
        <authorList>
            <person name="Spring S."/>
            <person name="Fiebig A."/>
            <person name="Riedel T."/>
            <person name="Goker M."/>
            <person name="Klenk H.P."/>
        </authorList>
    </citation>
    <scope>NUCLEOTIDE SEQUENCE [LARGE SCALE GENOMIC DNA]</scope>
    <source>
        <strain evidence="4 5">DSM 19751</strain>
    </source>
</reference>
<dbReference type="InterPro" id="IPR036680">
    <property type="entry name" value="SPOR-like_sf"/>
</dbReference>
<evidence type="ECO:0000313" key="5">
    <source>
        <dbReference type="Proteomes" id="UP000029640"/>
    </source>
</evidence>
<dbReference type="InterPro" id="IPR052521">
    <property type="entry name" value="Cell_div_SPOR-domain"/>
</dbReference>
<evidence type="ECO:0000313" key="4">
    <source>
        <dbReference type="EMBL" id="KGE03150.1"/>
    </source>
</evidence>
<dbReference type="STRING" id="1265313.HRUBRA_02267"/>
<proteinExistence type="predicted"/>
<dbReference type="Gene3D" id="3.30.70.1070">
    <property type="entry name" value="Sporulation related repeat"/>
    <property type="match status" value="1"/>
</dbReference>
<dbReference type="PANTHER" id="PTHR38687">
    <property type="entry name" value="CELL DIVISION PROTEIN DEDD-RELATED"/>
    <property type="match status" value="1"/>
</dbReference>
<evidence type="ECO:0000259" key="3">
    <source>
        <dbReference type="PROSITE" id="PS51724"/>
    </source>
</evidence>
<feature type="domain" description="SPOR" evidence="3">
    <location>
        <begin position="113"/>
        <end position="191"/>
    </location>
</feature>
<dbReference type="GO" id="GO:0032153">
    <property type="term" value="C:cell division site"/>
    <property type="evidence" value="ECO:0007669"/>
    <property type="project" value="TreeGrafter"/>
</dbReference>
<keyword evidence="2" id="KW-0812">Transmembrane</keyword>
<feature type="region of interest" description="Disordered" evidence="1">
    <location>
        <begin position="1"/>
        <end position="35"/>
    </location>
</feature>
<dbReference type="Proteomes" id="UP000029640">
    <property type="component" value="Unassembled WGS sequence"/>
</dbReference>
<dbReference type="HOGENOM" id="CLU_076835_3_0_6"/>
<dbReference type="AlphaFoldDB" id="A0A095VP67"/>
<accession>A0A095VP67</accession>
<dbReference type="Pfam" id="PF05036">
    <property type="entry name" value="SPOR"/>
    <property type="match status" value="1"/>
</dbReference>
<keyword evidence="2" id="KW-0472">Membrane</keyword>
<evidence type="ECO:0000256" key="1">
    <source>
        <dbReference type="SAM" id="MobiDB-lite"/>
    </source>
</evidence>
<dbReference type="GO" id="GO:0042834">
    <property type="term" value="F:peptidoglycan binding"/>
    <property type="evidence" value="ECO:0007669"/>
    <property type="project" value="InterPro"/>
</dbReference>
<dbReference type="SUPFAM" id="SSF110997">
    <property type="entry name" value="Sporulation related repeat"/>
    <property type="match status" value="1"/>
</dbReference>
<evidence type="ECO:0000256" key="2">
    <source>
        <dbReference type="SAM" id="Phobius"/>
    </source>
</evidence>
<organism evidence="4 5">
    <name type="scientific">Pseudohaliea rubra DSM 19751</name>
    <dbReference type="NCBI Taxonomy" id="1265313"/>
    <lineage>
        <taxon>Bacteria</taxon>
        <taxon>Pseudomonadati</taxon>
        <taxon>Pseudomonadota</taxon>
        <taxon>Gammaproteobacteria</taxon>
        <taxon>Cellvibrionales</taxon>
        <taxon>Halieaceae</taxon>
        <taxon>Pseudohaliea</taxon>
    </lineage>
</organism>
<dbReference type="PROSITE" id="PS51724">
    <property type="entry name" value="SPOR"/>
    <property type="match status" value="1"/>
</dbReference>
<feature type="transmembrane region" description="Helical" evidence="2">
    <location>
        <begin position="42"/>
        <end position="60"/>
    </location>
</feature>
<name>A0A095VP67_9GAMM</name>
<dbReference type="GO" id="GO:0032506">
    <property type="term" value="P:cytokinetic process"/>
    <property type="evidence" value="ECO:0007669"/>
    <property type="project" value="TreeGrafter"/>
</dbReference>
<dbReference type="eggNOG" id="COG3087">
    <property type="taxonomic scope" value="Bacteria"/>
</dbReference>